<dbReference type="RefSeq" id="WP_190614993.1">
    <property type="nucleotide sequence ID" value="NZ_AP018712.1"/>
</dbReference>
<accession>A0A7G1G6Q3</accession>
<keyword evidence="3" id="KW-1185">Reference proteome</keyword>
<dbReference type="InParanoid" id="A0A7G1G6Q3"/>
<dbReference type="AlphaFoldDB" id="A0A7G1G6Q3"/>
<protein>
    <recommendedName>
        <fullName evidence="1">Organic solvent tolerance-like N-terminal domain-containing protein</fullName>
    </recommendedName>
</protein>
<gene>
    <name evidence="2" type="ORF">OSSY52_22820</name>
</gene>
<proteinExistence type="predicted"/>
<dbReference type="KEGG" id="ocy:OSSY52_22820"/>
<dbReference type="Pfam" id="PF03968">
    <property type="entry name" value="LptD_N"/>
    <property type="match status" value="1"/>
</dbReference>
<evidence type="ECO:0000313" key="3">
    <source>
        <dbReference type="Proteomes" id="UP000516361"/>
    </source>
</evidence>
<sequence length="213" mass="24343">MKKLYIILFILITLSTFSGTFRVKAENMFGSDKYYVLKGNAEIKKDNITINTNEATISLVDDDWRNLESLNTKIKTDTFEASSNKIKFDMKTEKGVLNGKVITIIKVDDSSLSIYCDSMNIDNKNKKYSGISDTLIEIYKDDYIIKTKKFEYNETSKKLILTGDVNIKNDVKKMSMKSQKAIFNTDTNEVTGENVSITLKIKDEEKNNTQDTK</sequence>
<dbReference type="Proteomes" id="UP000516361">
    <property type="component" value="Chromosome"/>
</dbReference>
<evidence type="ECO:0000313" key="2">
    <source>
        <dbReference type="EMBL" id="BBE32141.1"/>
    </source>
</evidence>
<name>A0A7G1G6Q3_9BACT</name>
<evidence type="ECO:0000259" key="1">
    <source>
        <dbReference type="Pfam" id="PF03968"/>
    </source>
</evidence>
<dbReference type="InterPro" id="IPR005653">
    <property type="entry name" value="OstA-like_N"/>
</dbReference>
<feature type="domain" description="Organic solvent tolerance-like N-terminal" evidence="1">
    <location>
        <begin position="32"/>
        <end position="124"/>
    </location>
</feature>
<organism evidence="2 3">
    <name type="scientific">Tepiditoga spiralis</name>
    <dbReference type="NCBI Taxonomy" id="2108365"/>
    <lineage>
        <taxon>Bacteria</taxon>
        <taxon>Thermotogati</taxon>
        <taxon>Thermotogota</taxon>
        <taxon>Thermotogae</taxon>
        <taxon>Petrotogales</taxon>
        <taxon>Petrotogaceae</taxon>
        <taxon>Tepiditoga</taxon>
    </lineage>
</organism>
<reference evidence="2 3" key="1">
    <citation type="submission" date="2018-06" db="EMBL/GenBank/DDBJ databases">
        <title>Genome sequencing of Oceanotoga sp. sy52.</title>
        <authorList>
            <person name="Mori K."/>
        </authorList>
    </citation>
    <scope>NUCLEOTIDE SEQUENCE [LARGE SCALE GENOMIC DNA]</scope>
    <source>
        <strain evidence="3">sy52</strain>
    </source>
</reference>
<dbReference type="Gene3D" id="2.60.450.10">
    <property type="entry name" value="Lipopolysaccharide (LPS) transport protein A like domain"/>
    <property type="match status" value="1"/>
</dbReference>
<dbReference type="EMBL" id="AP018712">
    <property type="protein sequence ID" value="BBE32141.1"/>
    <property type="molecule type" value="Genomic_DNA"/>
</dbReference>